<dbReference type="InterPro" id="IPR002641">
    <property type="entry name" value="PNPLA_dom"/>
</dbReference>
<dbReference type="AlphaFoldDB" id="A0A290QA26"/>
<dbReference type="PANTHER" id="PTHR10728:SF40">
    <property type="entry name" value="PATATIN FAMILY PROTEIN"/>
    <property type="match status" value="1"/>
</dbReference>
<evidence type="ECO:0000313" key="5">
    <source>
        <dbReference type="EMBL" id="ATC65364.1"/>
    </source>
</evidence>
<feature type="transmembrane region" description="Helical" evidence="3">
    <location>
        <begin position="173"/>
        <end position="200"/>
    </location>
</feature>
<keyword evidence="1" id="KW-0443">Lipid metabolism</keyword>
<evidence type="ECO:0000313" key="6">
    <source>
        <dbReference type="Proteomes" id="UP000217265"/>
    </source>
</evidence>
<keyword evidence="3" id="KW-0472">Membrane</keyword>
<feature type="domain" description="PNPLA" evidence="4">
    <location>
        <begin position="73"/>
        <end position="170"/>
    </location>
</feature>
<proteinExistence type="predicted"/>
<dbReference type="Gene3D" id="3.40.1090.10">
    <property type="entry name" value="Cytosolic phospholipase A2 catalytic domain"/>
    <property type="match status" value="2"/>
</dbReference>
<protein>
    <recommendedName>
        <fullName evidence="4">PNPLA domain-containing protein</fullName>
    </recommendedName>
</protein>
<accession>A0A290QA26</accession>
<feature type="transmembrane region" description="Helical" evidence="3">
    <location>
        <begin position="102"/>
        <end position="122"/>
    </location>
</feature>
<name>A0A290QA26_9BACT</name>
<dbReference type="GO" id="GO:0004623">
    <property type="term" value="F:phospholipase A2 activity"/>
    <property type="evidence" value="ECO:0007669"/>
    <property type="project" value="TreeGrafter"/>
</dbReference>
<feature type="transmembrane region" description="Helical" evidence="3">
    <location>
        <begin position="212"/>
        <end position="232"/>
    </location>
</feature>
<keyword evidence="3" id="KW-1133">Transmembrane helix</keyword>
<feature type="transmembrane region" description="Helical" evidence="3">
    <location>
        <begin position="253"/>
        <end position="270"/>
    </location>
</feature>
<dbReference type="SUPFAM" id="SSF52151">
    <property type="entry name" value="FabD/lysophospholipase-like"/>
    <property type="match status" value="2"/>
</dbReference>
<dbReference type="KEGG" id="vbh:CMV30_16225"/>
<sequence length="1225" mass="136114">MAANPTPAKTSGSFSDLIKEEYAQLKLRENPGQPQPPPGTSPPWIDPEEFDVASSSLTQEPWVRFTKRDLFGLAFSGGGIRSATFNLGILQALERLGVLRHVNYLSTVSGGGYVGSFWTAWLRRRRTNRRSFFPSASENDFHSKDERESPEVRHLREFSRFLMPRVGFWHFETWGAIVAILGGMIPAMVAALATIAAGLYSWFLLSALALKWEHWCSTILFGVLTLTFHLSAEWAWRRTGKNGNSEKSFWRNVPLTAMTAVIASAAWFFIRKYKFPDLDIGHWTWPASYWEIVSEKNFFRDSKFHLSLLLPSAAWFVGGIAMLGLRGFVARSAPDEKAVTWSGGVDRSAARCFSCAVIAGALAVLWTGCHELLAAIGHTDFFQNRETSGAAAAGSTAAGGALFGAVFFWLRDWLSKPSEETRATNLWEKYAEKIKPLMPQFAALGAMFCMVLTCVLLIQSYGSGPHLWIGISVSAFFIVLTLLCFDPARIGMHDFYRSRLARCYLGAAPAAGTMPSRATAEQTDDDIRFGELRGETVAPGPIHLVCCAANNLAGDPLSSLYRGARSVAISPIGLSLGNEYAAIPHLRLSSAVTASAAAFNSQMGRVSMDLGFAVAFVMSAFNLRLGLWVPHPGNPHSRLKWLVGLPFFFEMFGRSKCPSLDKPEVNTPPPFANNLANNVVRPAPGALNRAASAVSDTFHAAEDSVKKKISYLHLSDGSHFENLGLYELVRRHCRYIIVTDSSADPEVAFDDLANTLRRIREDFGVEIELDVEPLRPGENGRSAQHAVIGCIHYDGMAGTDKGTVIYFKPTLTGDEPADVLQYQTRNIAFPHEGTGDQFYDEAQWESYRRLGEHAAISVLRFEVENTKPASFVDNMFLEVCNQWHPNKAQHQAIFLELTARCGDLENEIRASASNQLLAELFPEAASATASKSPAATESSDDSSPRDENIQTLFYLMRVLQIMEDAYVGAELNEYWSHPLNAGWMSYFQRWASTPSFRHWWPVLRSVYSAGFRHFVKERFDLRLPRGDYDKPAARLDLKALGELSQLPTTHAWHQWKLRFGTPVLAGKKALAFALTLEASGTIDAGAPIDVGFLLYQEVAGHEGARCAAWDCREMFVPHALNGAGISARFLESTIDYFRDHAPHLTGLRVDIDYEDESSVRQRTARPNRASRLERVQTIGFYKSRGFTYLSGEESTILCFDLERARTEHAARRARHQKLATASKHA</sequence>
<dbReference type="GO" id="GO:0046475">
    <property type="term" value="P:glycerophospholipid catabolic process"/>
    <property type="evidence" value="ECO:0007669"/>
    <property type="project" value="TreeGrafter"/>
</dbReference>
<dbReference type="RefSeq" id="WP_138223338.1">
    <property type="nucleotide sequence ID" value="NZ_CP023344.1"/>
</dbReference>
<feature type="transmembrane region" description="Helical" evidence="3">
    <location>
        <begin position="70"/>
        <end position="90"/>
    </location>
</feature>
<gene>
    <name evidence="5" type="ORF">CMV30_16225</name>
</gene>
<feature type="transmembrane region" description="Helical" evidence="3">
    <location>
        <begin position="467"/>
        <end position="485"/>
    </location>
</feature>
<feature type="transmembrane region" description="Helical" evidence="3">
    <location>
        <begin position="349"/>
        <end position="368"/>
    </location>
</feature>
<evidence type="ECO:0000256" key="1">
    <source>
        <dbReference type="ARBA" id="ARBA00023098"/>
    </source>
</evidence>
<evidence type="ECO:0000256" key="2">
    <source>
        <dbReference type="SAM" id="MobiDB-lite"/>
    </source>
</evidence>
<dbReference type="EMBL" id="CP023344">
    <property type="protein sequence ID" value="ATC65364.1"/>
    <property type="molecule type" value="Genomic_DNA"/>
</dbReference>
<feature type="transmembrane region" description="Helical" evidence="3">
    <location>
        <begin position="610"/>
        <end position="629"/>
    </location>
</feature>
<dbReference type="InterPro" id="IPR016035">
    <property type="entry name" value="Acyl_Trfase/lysoPLipase"/>
</dbReference>
<dbReference type="Proteomes" id="UP000217265">
    <property type="component" value="Chromosome"/>
</dbReference>
<keyword evidence="6" id="KW-1185">Reference proteome</keyword>
<dbReference type="GO" id="GO:0005829">
    <property type="term" value="C:cytosol"/>
    <property type="evidence" value="ECO:0007669"/>
    <property type="project" value="TreeGrafter"/>
</dbReference>
<feature type="transmembrane region" description="Helical" evidence="3">
    <location>
        <begin position="441"/>
        <end position="461"/>
    </location>
</feature>
<keyword evidence="3" id="KW-0812">Transmembrane</keyword>
<feature type="transmembrane region" description="Helical" evidence="3">
    <location>
        <begin position="388"/>
        <end position="410"/>
    </location>
</feature>
<dbReference type="OrthoDB" id="198954at2"/>
<feature type="compositionally biased region" description="Pro residues" evidence="2">
    <location>
        <begin position="33"/>
        <end position="45"/>
    </location>
</feature>
<dbReference type="Pfam" id="PF01734">
    <property type="entry name" value="Patatin"/>
    <property type="match status" value="1"/>
</dbReference>
<feature type="region of interest" description="Disordered" evidence="2">
    <location>
        <begin position="26"/>
        <end position="47"/>
    </location>
</feature>
<evidence type="ECO:0000256" key="3">
    <source>
        <dbReference type="SAM" id="Phobius"/>
    </source>
</evidence>
<evidence type="ECO:0000259" key="4">
    <source>
        <dbReference type="Pfam" id="PF01734"/>
    </source>
</evidence>
<feature type="transmembrane region" description="Helical" evidence="3">
    <location>
        <begin position="308"/>
        <end position="329"/>
    </location>
</feature>
<dbReference type="PANTHER" id="PTHR10728">
    <property type="entry name" value="CYTOSOLIC PHOSPHOLIPASE A2"/>
    <property type="match status" value="1"/>
</dbReference>
<organism evidence="5 6">
    <name type="scientific">Nibricoccus aquaticus</name>
    <dbReference type="NCBI Taxonomy" id="2576891"/>
    <lineage>
        <taxon>Bacteria</taxon>
        <taxon>Pseudomonadati</taxon>
        <taxon>Verrucomicrobiota</taxon>
        <taxon>Opitutia</taxon>
        <taxon>Opitutales</taxon>
        <taxon>Opitutaceae</taxon>
        <taxon>Nibricoccus</taxon>
    </lineage>
</organism>
<reference evidence="5 6" key="1">
    <citation type="submission" date="2017-09" db="EMBL/GenBank/DDBJ databases">
        <title>Complete genome sequence of Verrucomicrobial strain HZ-65, isolated from freshwater.</title>
        <authorList>
            <person name="Choi A."/>
        </authorList>
    </citation>
    <scope>NUCLEOTIDE SEQUENCE [LARGE SCALE GENOMIC DNA]</scope>
    <source>
        <strain evidence="5 6">HZ-65</strain>
    </source>
</reference>